<dbReference type="PANTHER" id="PTHR24298:SF800">
    <property type="entry name" value="CYTOCHROME P450 89A2-RELATED"/>
    <property type="match status" value="1"/>
</dbReference>
<dbReference type="InterPro" id="IPR051103">
    <property type="entry name" value="Plant_metabolite_P450s"/>
</dbReference>
<name>A0A7N0UGC2_KALFE</name>
<organism evidence="6 7">
    <name type="scientific">Kalanchoe fedtschenkoi</name>
    <name type="common">Lavender scallops</name>
    <name type="synonym">South American air plant</name>
    <dbReference type="NCBI Taxonomy" id="63787"/>
    <lineage>
        <taxon>Eukaryota</taxon>
        <taxon>Viridiplantae</taxon>
        <taxon>Streptophyta</taxon>
        <taxon>Embryophyta</taxon>
        <taxon>Tracheophyta</taxon>
        <taxon>Spermatophyta</taxon>
        <taxon>Magnoliopsida</taxon>
        <taxon>eudicotyledons</taxon>
        <taxon>Gunneridae</taxon>
        <taxon>Pentapetalae</taxon>
        <taxon>Saxifragales</taxon>
        <taxon>Crassulaceae</taxon>
        <taxon>Kalanchoe</taxon>
    </lineage>
</organism>
<evidence type="ECO:0000256" key="4">
    <source>
        <dbReference type="ARBA" id="ARBA00022989"/>
    </source>
</evidence>
<evidence type="ECO:0000256" key="1">
    <source>
        <dbReference type="ARBA" id="ARBA00004167"/>
    </source>
</evidence>
<dbReference type="PANTHER" id="PTHR24298">
    <property type="entry name" value="FLAVONOID 3'-MONOOXYGENASE-RELATED"/>
    <property type="match status" value="1"/>
</dbReference>
<evidence type="ECO:0000313" key="7">
    <source>
        <dbReference type="Proteomes" id="UP000594263"/>
    </source>
</evidence>
<comment type="subcellular location">
    <subcellularLocation>
        <location evidence="1">Membrane</location>
        <topology evidence="1">Single-pass membrane protein</topology>
    </subcellularLocation>
</comment>
<dbReference type="GO" id="GO:0016709">
    <property type="term" value="F:oxidoreductase activity, acting on paired donors, with incorporation or reduction of molecular oxygen, NAD(P)H as one donor, and incorporation of one atom of oxygen"/>
    <property type="evidence" value="ECO:0007669"/>
    <property type="project" value="TreeGrafter"/>
</dbReference>
<dbReference type="InterPro" id="IPR036396">
    <property type="entry name" value="Cyt_P450_sf"/>
</dbReference>
<dbReference type="Gene3D" id="1.10.630.10">
    <property type="entry name" value="Cytochrome P450"/>
    <property type="match status" value="1"/>
</dbReference>
<dbReference type="SUPFAM" id="SSF48264">
    <property type="entry name" value="Cytochrome P450"/>
    <property type="match status" value="1"/>
</dbReference>
<dbReference type="Gramene" id="Kaladp0067s0094.1.v1.1">
    <property type="protein sequence ID" value="Kaladp0067s0094.1.v1.1"/>
    <property type="gene ID" value="Kaladp0067s0094.v1.1"/>
</dbReference>
<evidence type="ECO:0008006" key="8">
    <source>
        <dbReference type="Google" id="ProtNLM"/>
    </source>
</evidence>
<dbReference type="EnsemblPlants" id="Kaladp0067s0094.1.v1.1">
    <property type="protein sequence ID" value="Kaladp0067s0094.1.v1.1"/>
    <property type="gene ID" value="Kaladp0067s0094.v1.1"/>
</dbReference>
<keyword evidence="4" id="KW-1133">Transmembrane helix</keyword>
<evidence type="ECO:0000256" key="2">
    <source>
        <dbReference type="ARBA" id="ARBA00022692"/>
    </source>
</evidence>
<dbReference type="Proteomes" id="UP000594263">
    <property type="component" value="Unplaced"/>
</dbReference>
<reference evidence="6" key="1">
    <citation type="submission" date="2021-01" db="UniProtKB">
        <authorList>
            <consortium name="EnsemblPlants"/>
        </authorList>
    </citation>
    <scope>IDENTIFICATION</scope>
</reference>
<keyword evidence="3" id="KW-0479">Metal-binding</keyword>
<accession>A0A7N0UGC2</accession>
<dbReference type="InterPro" id="IPR001128">
    <property type="entry name" value="Cyt_P450"/>
</dbReference>
<keyword evidence="7" id="KW-1185">Reference proteome</keyword>
<dbReference type="PRINTS" id="PR00463">
    <property type="entry name" value="EP450I"/>
</dbReference>
<evidence type="ECO:0000313" key="6">
    <source>
        <dbReference type="EnsemblPlants" id="Kaladp0067s0094.1.v1.1"/>
    </source>
</evidence>
<dbReference type="GO" id="GO:0020037">
    <property type="term" value="F:heme binding"/>
    <property type="evidence" value="ECO:0007669"/>
    <property type="project" value="InterPro"/>
</dbReference>
<evidence type="ECO:0000256" key="3">
    <source>
        <dbReference type="ARBA" id="ARBA00022723"/>
    </source>
</evidence>
<sequence>MTYVTKIVFRKGWAELHRIKAEHEQVLIPLIRACKEQKAESGVEDHTMLSNVNSLLQLELPEEKRCLIEQKWIDIELNGHLIPKNGGTVNFMIAEMGWDPEVWKDLMEFKPERFLKKTGEVEFDITGRKEIKMMSFEAGRRICPAYQLSCITWQFRWTNVDEVSLEDKQEFTIVMKHPLHARL</sequence>
<evidence type="ECO:0000256" key="5">
    <source>
        <dbReference type="ARBA" id="ARBA00023136"/>
    </source>
</evidence>
<dbReference type="AlphaFoldDB" id="A0A7N0UGC2"/>
<keyword evidence="2" id="KW-0812">Transmembrane</keyword>
<keyword evidence="5" id="KW-0472">Membrane</keyword>
<dbReference type="GO" id="GO:0005506">
    <property type="term" value="F:iron ion binding"/>
    <property type="evidence" value="ECO:0007669"/>
    <property type="project" value="InterPro"/>
</dbReference>
<protein>
    <recommendedName>
        <fullName evidence="8">Cytochrome P450</fullName>
    </recommendedName>
</protein>
<proteinExistence type="predicted"/>
<dbReference type="GO" id="GO:0016020">
    <property type="term" value="C:membrane"/>
    <property type="evidence" value="ECO:0007669"/>
    <property type="project" value="UniProtKB-SubCell"/>
</dbReference>
<dbReference type="InterPro" id="IPR002401">
    <property type="entry name" value="Cyt_P450_E_grp-I"/>
</dbReference>
<dbReference type="Pfam" id="PF00067">
    <property type="entry name" value="p450"/>
    <property type="match status" value="1"/>
</dbReference>